<evidence type="ECO:0000313" key="2">
    <source>
        <dbReference type="EMBL" id="QOD42629.1"/>
    </source>
</evidence>
<feature type="chain" id="PRO_5032707281" description="Secreted protein" evidence="1">
    <location>
        <begin position="30"/>
        <end position="200"/>
    </location>
</feature>
<proteinExistence type="predicted"/>
<accession>A0A7L7YYW4</accession>
<dbReference type="AlphaFoldDB" id="A0A7L7YYW4"/>
<gene>
    <name evidence="2" type="ORF">H9X71_08195</name>
</gene>
<reference evidence="2 3" key="1">
    <citation type="submission" date="2020-08" db="EMBL/GenBank/DDBJ databases">
        <title>Description of Clavibacter zhangzhiyonge sp. nov., a phytopathogenic actinobacterium isolated from barley seeds, causing leaf brown spot and decline.</title>
        <authorList>
            <person name="Tian Q."/>
            <person name="Chuan J."/>
            <person name="Zhao W."/>
            <person name="Li X."/>
        </authorList>
    </citation>
    <scope>NUCLEOTIDE SEQUENCE [LARGE SCALE GENOMIC DNA]</scope>
    <source>
        <strain evidence="2 3">DM1</strain>
    </source>
</reference>
<keyword evidence="1" id="KW-0732">Signal</keyword>
<evidence type="ECO:0000256" key="1">
    <source>
        <dbReference type="SAM" id="SignalP"/>
    </source>
</evidence>
<name>A0A7L7YYW4_9MICO</name>
<dbReference type="Proteomes" id="UP000516660">
    <property type="component" value="Chromosome"/>
</dbReference>
<dbReference type="RefSeq" id="WP_191146653.1">
    <property type="nucleotide sequence ID" value="NZ_CP061274.1"/>
</dbReference>
<protein>
    <recommendedName>
        <fullName evidence="4">Secreted protein</fullName>
    </recommendedName>
</protein>
<evidence type="ECO:0008006" key="4">
    <source>
        <dbReference type="Google" id="ProtNLM"/>
    </source>
</evidence>
<dbReference type="KEGG" id="czh:H9X71_08195"/>
<organism evidence="2 3">
    <name type="scientific">Clavibacter zhangzhiyongii</name>
    <dbReference type="NCBI Taxonomy" id="2768071"/>
    <lineage>
        <taxon>Bacteria</taxon>
        <taxon>Bacillati</taxon>
        <taxon>Actinomycetota</taxon>
        <taxon>Actinomycetes</taxon>
        <taxon>Micrococcales</taxon>
        <taxon>Microbacteriaceae</taxon>
        <taxon>Clavibacter</taxon>
    </lineage>
</organism>
<dbReference type="EMBL" id="CP061274">
    <property type="protein sequence ID" value="QOD42629.1"/>
    <property type="molecule type" value="Genomic_DNA"/>
</dbReference>
<sequence length="200" mass="19965">MMNAHRYRIPTAVLLAGGLVLTSTSMASAAPTATNAVIAPASTSAPTLTEAELAEVGLTREDADAIVREAEAALAAAEARGEITAADAAAFRQHLLTTGSGGSGEVSTQALPVWAAAAIIGCAGSVMLGEGADQVKNALRTGGVDSATDIALGIGVDCVFGAVPGGAIGAAAKKTLTQPIKDTLRPAVKKVIETFQRNND</sequence>
<feature type="signal peptide" evidence="1">
    <location>
        <begin position="1"/>
        <end position="29"/>
    </location>
</feature>
<keyword evidence="3" id="KW-1185">Reference proteome</keyword>
<evidence type="ECO:0000313" key="3">
    <source>
        <dbReference type="Proteomes" id="UP000516660"/>
    </source>
</evidence>